<dbReference type="Proteomes" id="UP001179614">
    <property type="component" value="Chromosome"/>
</dbReference>
<name>A0ABY7MSR4_9BRAD</name>
<sequence length="204" mass="21910">MSDAGNCTTPPTAAKGPLPLLHPSRIASALDRRLTLETARRLQNCPRLHDRLAAQIQPFLTQQDLWPLPDTADFIAMPADLEHIARRAGAVWHAASLRLVVTGKAASSLVGMIGETAFTFGLRHAAAAIAPAQSLDPSDLAEAIERDGFACLGAWLAIEPKPRRDAVLLRLTPVQAGYTRLFSLNHPAAARAVMDIVMAEEDVS</sequence>
<dbReference type="EMBL" id="CP089391">
    <property type="protein sequence ID" value="WBL81364.1"/>
    <property type="molecule type" value="Genomic_DNA"/>
</dbReference>
<keyword evidence="2" id="KW-1185">Reference proteome</keyword>
<proteinExistence type="predicted"/>
<protein>
    <submittedName>
        <fullName evidence="1">Nodulation protein NolU</fullName>
    </submittedName>
</protein>
<reference evidence="1" key="1">
    <citation type="submission" date="2021-12" db="EMBL/GenBank/DDBJ databases">
        <title>Bradyrhizobium xenonodulans sp. nov.</title>
        <authorList>
            <person name="Claassens R."/>
            <person name="Venter S.N."/>
            <person name="Beukes C.W."/>
            <person name="Stepkowski T."/>
            <person name="Steenkamp E.T."/>
        </authorList>
    </citation>
    <scope>NUCLEOTIDE SEQUENCE</scope>
    <source>
        <strain evidence="1">14AB</strain>
    </source>
</reference>
<evidence type="ECO:0000313" key="1">
    <source>
        <dbReference type="EMBL" id="WBL81364.1"/>
    </source>
</evidence>
<accession>A0ABY7MSR4</accession>
<evidence type="ECO:0000313" key="2">
    <source>
        <dbReference type="Proteomes" id="UP001179614"/>
    </source>
</evidence>
<organism evidence="1 2">
    <name type="scientific">Bradyrhizobium xenonodulans</name>
    <dbReference type="NCBI Taxonomy" id="2736875"/>
    <lineage>
        <taxon>Bacteria</taxon>
        <taxon>Pseudomonadati</taxon>
        <taxon>Pseudomonadota</taxon>
        <taxon>Alphaproteobacteria</taxon>
        <taxon>Hyphomicrobiales</taxon>
        <taxon>Nitrobacteraceae</taxon>
        <taxon>Bradyrhizobium</taxon>
    </lineage>
</organism>
<gene>
    <name evidence="1" type="ORF">I3J27_13395</name>
</gene>
<dbReference type="RefSeq" id="WP_270169878.1">
    <property type="nucleotide sequence ID" value="NZ_CP089391.1"/>
</dbReference>